<dbReference type="Gene3D" id="3.90.226.10">
    <property type="entry name" value="2-enoyl-CoA Hydratase, Chain A, domain 1"/>
    <property type="match status" value="1"/>
</dbReference>
<name>A0A6J7NWN0_9ZZZZ</name>
<dbReference type="EMBL" id="CAFBOZ010000044">
    <property type="protein sequence ID" value="CAB4997427.1"/>
    <property type="molecule type" value="Genomic_DNA"/>
</dbReference>
<dbReference type="InterPro" id="IPR014748">
    <property type="entry name" value="Enoyl-CoA_hydra_C"/>
</dbReference>
<protein>
    <submittedName>
        <fullName evidence="2">Unannotated protein</fullName>
    </submittedName>
</protein>
<gene>
    <name evidence="2" type="ORF">UFOPK3992_00433</name>
</gene>
<evidence type="ECO:0000313" key="2">
    <source>
        <dbReference type="EMBL" id="CAB4997427.1"/>
    </source>
</evidence>
<dbReference type="InterPro" id="IPR029045">
    <property type="entry name" value="ClpP/crotonase-like_dom_sf"/>
</dbReference>
<proteinExistence type="inferred from homology"/>
<dbReference type="AlphaFoldDB" id="A0A6J7NWN0"/>
<dbReference type="Pfam" id="PF00378">
    <property type="entry name" value="ECH_1"/>
    <property type="match status" value="1"/>
</dbReference>
<sequence>MTYNTMLVERPQEGVVVASLNRPERLNAITFEMFDEFIALQQEVDDDPSARVLVVTGSGRAFSAGLDLDQAATLPDMTPMEMLAGQQTWARSVAGFRLMRKPVIAAVNGAAAGAGMGIALAADIRIASTAARFNAAFIRIGLTGGDVGTSWLLPRLVGLGRAYEILLTGRFVESDEALRIGLVTEVTEPDDLMGRALATAGLICGNSPIGVELTKSVVQLNVDASSLESAIALENRNQVLTAQTDDMREALAAFREKRAPRFQGK</sequence>
<dbReference type="GO" id="GO:0003824">
    <property type="term" value="F:catalytic activity"/>
    <property type="evidence" value="ECO:0007669"/>
    <property type="project" value="InterPro"/>
</dbReference>
<dbReference type="SUPFAM" id="SSF52096">
    <property type="entry name" value="ClpP/crotonase"/>
    <property type="match status" value="1"/>
</dbReference>
<dbReference type="PANTHER" id="PTHR43802">
    <property type="entry name" value="ENOYL-COA HYDRATASE"/>
    <property type="match status" value="1"/>
</dbReference>
<accession>A0A6J7NWN0</accession>
<dbReference type="CDD" id="cd06558">
    <property type="entry name" value="crotonase-like"/>
    <property type="match status" value="1"/>
</dbReference>
<dbReference type="InterPro" id="IPR018376">
    <property type="entry name" value="Enoyl-CoA_hyd/isom_CS"/>
</dbReference>
<dbReference type="InterPro" id="IPR001753">
    <property type="entry name" value="Enoyl-CoA_hydra/iso"/>
</dbReference>
<dbReference type="PROSITE" id="PS00166">
    <property type="entry name" value="ENOYL_COA_HYDRATASE"/>
    <property type="match status" value="1"/>
</dbReference>
<reference evidence="2" key="1">
    <citation type="submission" date="2020-05" db="EMBL/GenBank/DDBJ databases">
        <authorList>
            <person name="Chiriac C."/>
            <person name="Salcher M."/>
            <person name="Ghai R."/>
            <person name="Kavagutti S V."/>
        </authorList>
    </citation>
    <scope>NUCLEOTIDE SEQUENCE</scope>
</reference>
<comment type="similarity">
    <text evidence="1">Belongs to the enoyl-CoA hydratase/isomerase family.</text>
</comment>
<organism evidence="2">
    <name type="scientific">freshwater metagenome</name>
    <dbReference type="NCBI Taxonomy" id="449393"/>
    <lineage>
        <taxon>unclassified sequences</taxon>
        <taxon>metagenomes</taxon>
        <taxon>ecological metagenomes</taxon>
    </lineage>
</organism>
<evidence type="ECO:0000256" key="1">
    <source>
        <dbReference type="ARBA" id="ARBA00005254"/>
    </source>
</evidence>
<dbReference type="PANTHER" id="PTHR43802:SF1">
    <property type="entry name" value="IP11341P-RELATED"/>
    <property type="match status" value="1"/>
</dbReference>
<dbReference type="Gene3D" id="1.10.12.10">
    <property type="entry name" value="Lyase 2-enoyl-coa Hydratase, Chain A, domain 2"/>
    <property type="match status" value="1"/>
</dbReference>